<keyword evidence="3 5" id="KW-0687">Ribonucleoprotein</keyword>
<evidence type="ECO:0000256" key="3">
    <source>
        <dbReference type="ARBA" id="ARBA00023274"/>
    </source>
</evidence>
<dbReference type="OrthoDB" id="5296761at2"/>
<dbReference type="AlphaFoldDB" id="A0A2Z4GBH9"/>
<evidence type="ECO:0000256" key="5">
    <source>
        <dbReference type="HAMAP-Rule" id="MF_00374"/>
    </source>
</evidence>
<dbReference type="RefSeq" id="WP_111371825.1">
    <property type="nucleotide sequence ID" value="NZ_CP029480.1"/>
</dbReference>
<accession>A0A2Z4GBH9</accession>
<name>A0A2Z4GBH9_9BACT</name>
<comment type="similarity">
    <text evidence="1 5">Belongs to the universal ribosomal protein uL29 family.</text>
</comment>
<evidence type="ECO:0000256" key="4">
    <source>
        <dbReference type="ARBA" id="ARBA00035204"/>
    </source>
</evidence>
<dbReference type="HAMAP" id="MF_00374">
    <property type="entry name" value="Ribosomal_uL29"/>
    <property type="match status" value="1"/>
</dbReference>
<dbReference type="NCBIfam" id="TIGR00012">
    <property type="entry name" value="L29"/>
    <property type="match status" value="1"/>
</dbReference>
<dbReference type="GO" id="GO:0006412">
    <property type="term" value="P:translation"/>
    <property type="evidence" value="ECO:0007669"/>
    <property type="project" value="UniProtKB-UniRule"/>
</dbReference>
<dbReference type="GO" id="GO:0005840">
    <property type="term" value="C:ribosome"/>
    <property type="evidence" value="ECO:0007669"/>
    <property type="project" value="UniProtKB-KW"/>
</dbReference>
<dbReference type="EMBL" id="CP029480">
    <property type="protein sequence ID" value="AWV98632.1"/>
    <property type="molecule type" value="Genomic_DNA"/>
</dbReference>
<proteinExistence type="inferred from homology"/>
<evidence type="ECO:0000313" key="7">
    <source>
        <dbReference type="Proteomes" id="UP000249873"/>
    </source>
</evidence>
<dbReference type="Gene3D" id="1.10.287.310">
    <property type="match status" value="1"/>
</dbReference>
<dbReference type="Pfam" id="PF00831">
    <property type="entry name" value="Ribosomal_L29"/>
    <property type="match status" value="1"/>
</dbReference>
<keyword evidence="2 5" id="KW-0689">Ribosomal protein</keyword>
<dbReference type="InterPro" id="IPR001854">
    <property type="entry name" value="Ribosomal_uL29"/>
</dbReference>
<organism evidence="6 7">
    <name type="scientific">Arcticibacterium luteifluviistationis</name>
    <dbReference type="NCBI Taxonomy" id="1784714"/>
    <lineage>
        <taxon>Bacteria</taxon>
        <taxon>Pseudomonadati</taxon>
        <taxon>Bacteroidota</taxon>
        <taxon>Cytophagia</taxon>
        <taxon>Cytophagales</taxon>
        <taxon>Leadbetterellaceae</taxon>
        <taxon>Arcticibacterium</taxon>
    </lineage>
</organism>
<evidence type="ECO:0000256" key="2">
    <source>
        <dbReference type="ARBA" id="ARBA00022980"/>
    </source>
</evidence>
<evidence type="ECO:0000313" key="6">
    <source>
        <dbReference type="EMBL" id="AWV98632.1"/>
    </source>
</evidence>
<protein>
    <recommendedName>
        <fullName evidence="4 5">Large ribosomal subunit protein uL29</fullName>
    </recommendedName>
</protein>
<reference evidence="6 7" key="1">
    <citation type="submission" date="2018-05" db="EMBL/GenBank/DDBJ databases">
        <title>Complete genome sequence of Arcticibacterium luteifluviistationis SM1504T, a cytophagaceae bacterium isolated from Arctic surface seawater.</title>
        <authorList>
            <person name="Li Y."/>
            <person name="Qin Q.-L."/>
        </authorList>
    </citation>
    <scope>NUCLEOTIDE SEQUENCE [LARGE SCALE GENOMIC DNA]</scope>
    <source>
        <strain evidence="6 7">SM1504</strain>
    </source>
</reference>
<evidence type="ECO:0000256" key="1">
    <source>
        <dbReference type="ARBA" id="ARBA00009254"/>
    </source>
</evidence>
<dbReference type="GO" id="GO:1990904">
    <property type="term" value="C:ribonucleoprotein complex"/>
    <property type="evidence" value="ECO:0007669"/>
    <property type="project" value="UniProtKB-KW"/>
</dbReference>
<dbReference type="GO" id="GO:0003735">
    <property type="term" value="F:structural constituent of ribosome"/>
    <property type="evidence" value="ECO:0007669"/>
    <property type="project" value="InterPro"/>
</dbReference>
<keyword evidence="7" id="KW-1185">Reference proteome</keyword>
<sequence length="60" mass="6956">MKKVDLKGLNAEQLSQQLTEEKQRLQKMKFAHAITPIENPRRITEVRKVIARLSTEIAAR</sequence>
<dbReference type="SUPFAM" id="SSF46561">
    <property type="entry name" value="Ribosomal protein L29 (L29p)"/>
    <property type="match status" value="1"/>
</dbReference>
<dbReference type="Proteomes" id="UP000249873">
    <property type="component" value="Chromosome"/>
</dbReference>
<gene>
    <name evidence="5" type="primary">rpmC</name>
    <name evidence="6" type="ORF">DJ013_10805</name>
</gene>
<dbReference type="InterPro" id="IPR036049">
    <property type="entry name" value="Ribosomal_uL29_sf"/>
</dbReference>
<dbReference type="KEGG" id="als:DJ013_10805"/>